<dbReference type="EMBL" id="SGWV01000009">
    <property type="protein sequence ID" value="RZS54797.1"/>
    <property type="molecule type" value="Genomic_DNA"/>
</dbReference>
<keyword evidence="1" id="KW-1133">Transmembrane helix</keyword>
<feature type="transmembrane region" description="Helical" evidence="1">
    <location>
        <begin position="34"/>
        <end position="50"/>
    </location>
</feature>
<comment type="caution">
    <text evidence="2">The sequence shown here is derived from an EMBL/GenBank/DDBJ whole genome shotgun (WGS) entry which is preliminary data.</text>
</comment>
<keyword evidence="1" id="KW-0472">Membrane</keyword>
<dbReference type="AlphaFoldDB" id="A0A4Q7LLK6"/>
<feature type="transmembrane region" description="Helical" evidence="1">
    <location>
        <begin position="62"/>
        <end position="86"/>
    </location>
</feature>
<evidence type="ECO:0000313" key="3">
    <source>
        <dbReference type="Proteomes" id="UP000293433"/>
    </source>
</evidence>
<evidence type="ECO:0000313" key="2">
    <source>
        <dbReference type="EMBL" id="RZS54797.1"/>
    </source>
</evidence>
<feature type="transmembrane region" description="Helical" evidence="1">
    <location>
        <begin position="168"/>
        <end position="187"/>
    </location>
</feature>
<protein>
    <submittedName>
        <fullName evidence="2">Putative membrane protein</fullName>
    </submittedName>
</protein>
<dbReference type="Proteomes" id="UP000293433">
    <property type="component" value="Unassembled WGS sequence"/>
</dbReference>
<accession>A0A4Q7LLK6</accession>
<dbReference type="RefSeq" id="WP_130482118.1">
    <property type="nucleotide sequence ID" value="NZ_SGWV01000009.1"/>
</dbReference>
<keyword evidence="1" id="KW-0812">Transmembrane</keyword>
<feature type="transmembrane region" description="Helical" evidence="1">
    <location>
        <begin position="98"/>
        <end position="116"/>
    </location>
</feature>
<feature type="transmembrane region" description="Helical" evidence="1">
    <location>
        <begin position="128"/>
        <end position="148"/>
    </location>
</feature>
<dbReference type="OrthoDB" id="5297929at2"/>
<keyword evidence="3" id="KW-1185">Reference proteome</keyword>
<organism evidence="2 3">
    <name type="scientific">Sphaerotilus mobilis</name>
    <dbReference type="NCBI Taxonomy" id="47994"/>
    <lineage>
        <taxon>Bacteria</taxon>
        <taxon>Pseudomonadati</taxon>
        <taxon>Pseudomonadota</taxon>
        <taxon>Betaproteobacteria</taxon>
        <taxon>Burkholderiales</taxon>
        <taxon>Sphaerotilaceae</taxon>
        <taxon>Sphaerotilus</taxon>
    </lineage>
</organism>
<evidence type="ECO:0000256" key="1">
    <source>
        <dbReference type="SAM" id="Phobius"/>
    </source>
</evidence>
<gene>
    <name evidence="2" type="ORF">EV685_2281</name>
</gene>
<name>A0A4Q7LLK6_9BURK</name>
<proteinExistence type="predicted"/>
<sequence>MTDLLITLACTALALALRPWRGFAVEGPPWPWLAWWLTLPLFWASDRLAASALIQPMSGVPLLVLMAGWPLAVLALLPTTLLTAWLAGLDLWEALHRLVWLGLVPAGLTVALGAAVRRWLPHHLFVYILVRGFGMSLLALTLAGLGALAVDGVPAGLQTGEVAIARWLAAWGDAFLTGMLVAIFVAFRPGWLATWSDRIYLPPQRP</sequence>
<reference evidence="2 3" key="1">
    <citation type="submission" date="2019-02" db="EMBL/GenBank/DDBJ databases">
        <title>Genomic Encyclopedia of Type Strains, Phase IV (KMG-IV): sequencing the most valuable type-strain genomes for metagenomic binning, comparative biology and taxonomic classification.</title>
        <authorList>
            <person name="Goeker M."/>
        </authorList>
    </citation>
    <scope>NUCLEOTIDE SEQUENCE [LARGE SCALE GENOMIC DNA]</scope>
    <source>
        <strain evidence="2 3">DSM 10617</strain>
    </source>
</reference>